<accession>A0ABP8ZA56</accession>
<dbReference type="Proteomes" id="UP001500121">
    <property type="component" value="Unassembled WGS sequence"/>
</dbReference>
<evidence type="ECO:0000313" key="1">
    <source>
        <dbReference type="EMBL" id="GAA4750692.1"/>
    </source>
</evidence>
<gene>
    <name evidence="1" type="ORF">GCM10025783_24010</name>
</gene>
<sequence>MSTTPLSAKHHLRSEIEAALREGASSDDLVELVVRCGWQPRPVPDPDSEYLEGVLDDGRRVPIEIRHASLSRTS</sequence>
<comment type="caution">
    <text evidence="1">The sequence shown here is derived from an EMBL/GenBank/DDBJ whole genome shotgun (WGS) entry which is preliminary data.</text>
</comment>
<name>A0ABP8ZA56_9MICO</name>
<protein>
    <submittedName>
        <fullName evidence="1">Uncharacterized protein</fullName>
    </submittedName>
</protein>
<dbReference type="RefSeq" id="WP_345481448.1">
    <property type="nucleotide sequence ID" value="NZ_BAABLP010000004.1"/>
</dbReference>
<evidence type="ECO:0000313" key="2">
    <source>
        <dbReference type="Proteomes" id="UP001500121"/>
    </source>
</evidence>
<keyword evidence="2" id="KW-1185">Reference proteome</keyword>
<proteinExistence type="predicted"/>
<organism evidence="1 2">
    <name type="scientific">Amnibacterium soli</name>
    <dbReference type="NCBI Taxonomy" id="1282736"/>
    <lineage>
        <taxon>Bacteria</taxon>
        <taxon>Bacillati</taxon>
        <taxon>Actinomycetota</taxon>
        <taxon>Actinomycetes</taxon>
        <taxon>Micrococcales</taxon>
        <taxon>Microbacteriaceae</taxon>
        <taxon>Amnibacterium</taxon>
    </lineage>
</organism>
<dbReference type="EMBL" id="BAABLP010000004">
    <property type="protein sequence ID" value="GAA4750692.1"/>
    <property type="molecule type" value="Genomic_DNA"/>
</dbReference>
<reference evidence="2" key="1">
    <citation type="journal article" date="2019" name="Int. J. Syst. Evol. Microbiol.">
        <title>The Global Catalogue of Microorganisms (GCM) 10K type strain sequencing project: providing services to taxonomists for standard genome sequencing and annotation.</title>
        <authorList>
            <consortium name="The Broad Institute Genomics Platform"/>
            <consortium name="The Broad Institute Genome Sequencing Center for Infectious Disease"/>
            <person name="Wu L."/>
            <person name="Ma J."/>
        </authorList>
    </citation>
    <scope>NUCLEOTIDE SEQUENCE [LARGE SCALE GENOMIC DNA]</scope>
    <source>
        <strain evidence="2">JCM 19015</strain>
    </source>
</reference>